<evidence type="ECO:0000313" key="2">
    <source>
        <dbReference type="EMBL" id="TQV83306.1"/>
    </source>
</evidence>
<sequence length="92" mass="10677">MPFKHKSGILHFRRVVPEDWRGGVGKREWKLSLDMASRTEAEKLILPHLTESNQIIDDIRSGTYRRYSGYDLEHIAIICDFLITGQSSSFRV</sequence>
<reference evidence="2 3" key="1">
    <citation type="submission" date="2019-06" db="EMBL/GenBank/DDBJ databases">
        <title>Whole genome sequence for Rhodospirillaceae sp. R148.</title>
        <authorList>
            <person name="Wang G."/>
        </authorList>
    </citation>
    <scope>NUCLEOTIDE SEQUENCE [LARGE SCALE GENOMIC DNA]</scope>
    <source>
        <strain evidence="2 3">R148</strain>
    </source>
</reference>
<proteinExistence type="predicted"/>
<organism evidence="2 3">
    <name type="scientific">Denitrobaculum tricleocarpae</name>
    <dbReference type="NCBI Taxonomy" id="2591009"/>
    <lineage>
        <taxon>Bacteria</taxon>
        <taxon>Pseudomonadati</taxon>
        <taxon>Pseudomonadota</taxon>
        <taxon>Alphaproteobacteria</taxon>
        <taxon>Rhodospirillales</taxon>
        <taxon>Rhodospirillaceae</taxon>
        <taxon>Denitrobaculum</taxon>
    </lineage>
</organism>
<comment type="caution">
    <text evidence="2">The sequence shown here is derived from an EMBL/GenBank/DDBJ whole genome shotgun (WGS) entry which is preliminary data.</text>
</comment>
<dbReference type="OrthoDB" id="9784724at2"/>
<evidence type="ECO:0000313" key="3">
    <source>
        <dbReference type="Proteomes" id="UP000315252"/>
    </source>
</evidence>
<dbReference type="RefSeq" id="WP_142894466.1">
    <property type="nucleotide sequence ID" value="NZ_ML660052.1"/>
</dbReference>
<protein>
    <recommendedName>
        <fullName evidence="1">DUF6538 domain-containing protein</fullName>
    </recommendedName>
</protein>
<evidence type="ECO:0000259" key="1">
    <source>
        <dbReference type="Pfam" id="PF20172"/>
    </source>
</evidence>
<feature type="domain" description="DUF6538" evidence="1">
    <location>
        <begin position="6"/>
        <end position="60"/>
    </location>
</feature>
<dbReference type="EMBL" id="VHSH01000001">
    <property type="protein sequence ID" value="TQV83306.1"/>
    <property type="molecule type" value="Genomic_DNA"/>
</dbReference>
<keyword evidence="3" id="KW-1185">Reference proteome</keyword>
<name>A0A545U1I3_9PROT</name>
<dbReference type="InterPro" id="IPR046668">
    <property type="entry name" value="DUF6538"/>
</dbReference>
<dbReference type="Pfam" id="PF20172">
    <property type="entry name" value="DUF6538"/>
    <property type="match status" value="1"/>
</dbReference>
<dbReference type="AlphaFoldDB" id="A0A545U1I3"/>
<gene>
    <name evidence="2" type="ORF">FKG95_01515</name>
</gene>
<accession>A0A545U1I3</accession>
<dbReference type="Proteomes" id="UP000315252">
    <property type="component" value="Unassembled WGS sequence"/>
</dbReference>